<sequence length="34" mass="3783">MASLLWRVDQSTGNARLSGVILEITTYDCGYFCV</sequence>
<name>A7F6Q7_SCLS1</name>
<organism evidence="1 2">
    <name type="scientific">Sclerotinia sclerotiorum (strain ATCC 18683 / 1980 / Ss-1)</name>
    <name type="common">White mold</name>
    <name type="synonym">Whetzelinia sclerotiorum</name>
    <dbReference type="NCBI Taxonomy" id="665079"/>
    <lineage>
        <taxon>Eukaryota</taxon>
        <taxon>Fungi</taxon>
        <taxon>Dikarya</taxon>
        <taxon>Ascomycota</taxon>
        <taxon>Pezizomycotina</taxon>
        <taxon>Leotiomycetes</taxon>
        <taxon>Helotiales</taxon>
        <taxon>Sclerotiniaceae</taxon>
        <taxon>Sclerotinia</taxon>
    </lineage>
</organism>
<evidence type="ECO:0000313" key="2">
    <source>
        <dbReference type="Proteomes" id="UP000001312"/>
    </source>
</evidence>
<dbReference type="KEGG" id="ssl:SS1G_13286"/>
<gene>
    <name evidence="1" type="ORF">SS1G_13286</name>
</gene>
<dbReference type="GeneID" id="5481754"/>
<reference evidence="2" key="1">
    <citation type="journal article" date="2011" name="PLoS Genet.">
        <title>Genomic analysis of the necrotrophic fungal pathogens Sclerotinia sclerotiorum and Botrytis cinerea.</title>
        <authorList>
            <person name="Amselem J."/>
            <person name="Cuomo C.A."/>
            <person name="van Kan J.A."/>
            <person name="Viaud M."/>
            <person name="Benito E.P."/>
            <person name="Couloux A."/>
            <person name="Coutinho P.M."/>
            <person name="de Vries R.P."/>
            <person name="Dyer P.S."/>
            <person name="Fillinger S."/>
            <person name="Fournier E."/>
            <person name="Gout L."/>
            <person name="Hahn M."/>
            <person name="Kohn L."/>
            <person name="Lapalu N."/>
            <person name="Plummer K.M."/>
            <person name="Pradier J.M."/>
            <person name="Quevillon E."/>
            <person name="Sharon A."/>
            <person name="Simon A."/>
            <person name="ten Have A."/>
            <person name="Tudzynski B."/>
            <person name="Tudzynski P."/>
            <person name="Wincker P."/>
            <person name="Andrew M."/>
            <person name="Anthouard V."/>
            <person name="Beever R.E."/>
            <person name="Beffa R."/>
            <person name="Benoit I."/>
            <person name="Bouzid O."/>
            <person name="Brault B."/>
            <person name="Chen Z."/>
            <person name="Choquer M."/>
            <person name="Collemare J."/>
            <person name="Cotton P."/>
            <person name="Danchin E.G."/>
            <person name="Da Silva C."/>
            <person name="Gautier A."/>
            <person name="Giraud C."/>
            <person name="Giraud T."/>
            <person name="Gonzalez C."/>
            <person name="Grossetete S."/>
            <person name="Guldener U."/>
            <person name="Henrissat B."/>
            <person name="Howlett B.J."/>
            <person name="Kodira C."/>
            <person name="Kretschmer M."/>
            <person name="Lappartient A."/>
            <person name="Leroch M."/>
            <person name="Levis C."/>
            <person name="Mauceli E."/>
            <person name="Neuveglise C."/>
            <person name="Oeser B."/>
            <person name="Pearson M."/>
            <person name="Poulain J."/>
            <person name="Poussereau N."/>
            <person name="Quesneville H."/>
            <person name="Rascle C."/>
            <person name="Schumacher J."/>
            <person name="Segurens B."/>
            <person name="Sexton A."/>
            <person name="Silva E."/>
            <person name="Sirven C."/>
            <person name="Soanes D.M."/>
            <person name="Talbot N.J."/>
            <person name="Templeton M."/>
            <person name="Yandava C."/>
            <person name="Yarden O."/>
            <person name="Zeng Q."/>
            <person name="Rollins J.A."/>
            <person name="Lebrun M.H."/>
            <person name="Dickman M."/>
        </authorList>
    </citation>
    <scope>NUCLEOTIDE SEQUENCE [LARGE SCALE GENOMIC DNA]</scope>
    <source>
        <strain evidence="2">ATCC 18683 / 1980 / Ss-1</strain>
    </source>
</reference>
<keyword evidence="2" id="KW-1185">Reference proteome</keyword>
<evidence type="ECO:0000313" key="1">
    <source>
        <dbReference type="EMBL" id="EDN98428.1"/>
    </source>
</evidence>
<protein>
    <submittedName>
        <fullName evidence="1">Uncharacterized protein</fullName>
    </submittedName>
</protein>
<dbReference type="EMBL" id="CH476644">
    <property type="protein sequence ID" value="EDN98428.1"/>
    <property type="molecule type" value="Genomic_DNA"/>
</dbReference>
<dbReference type="AlphaFoldDB" id="A7F6Q7"/>
<dbReference type="RefSeq" id="XP_001585770.1">
    <property type="nucleotide sequence ID" value="XM_001585720.1"/>
</dbReference>
<dbReference type="Proteomes" id="UP000001312">
    <property type="component" value="Unassembled WGS sequence"/>
</dbReference>
<dbReference type="InParanoid" id="A7F6Q7"/>
<accession>A7F6Q7</accession>
<proteinExistence type="predicted"/>